<sequence length="211" mass="24273">MRDQGRLVEWFDDKGYGFIQPNDGLKERVFLHIKDFAQKGPRPIVGCALEYVVQLDGQGRYKAKQVTYLKATQTVHAKTNRTSQNTLNAQKAPSLQPMQIICIVYIVALAILSISGLLNGMILLFVSIINVMTYWFYAQDKEAAQINQRRVPENTLHILAFLGGWPAAWLAQQRLRHKTQKQPFRKIYFCTIVFNILLILWLISPLNVFHI</sequence>
<dbReference type="SMART" id="SM00357">
    <property type="entry name" value="CSP"/>
    <property type="match status" value="1"/>
</dbReference>
<dbReference type="Gene3D" id="2.40.50.140">
    <property type="entry name" value="Nucleic acid-binding proteins"/>
    <property type="match status" value="1"/>
</dbReference>
<evidence type="ECO:0000313" key="3">
    <source>
        <dbReference type="Proteomes" id="UP000644140"/>
    </source>
</evidence>
<dbReference type="PANTHER" id="PTHR12962">
    <property type="entry name" value="CALCIUM-REGULATED HEAT STABLE PROTEIN CRHSP-24-RELATED"/>
    <property type="match status" value="1"/>
</dbReference>
<dbReference type="PANTHER" id="PTHR12962:SF1">
    <property type="entry name" value="COLD SHOCK DOMAIN-CONTAINING PROTEIN CG9705"/>
    <property type="match status" value="1"/>
</dbReference>
<evidence type="ECO:0000313" key="2">
    <source>
        <dbReference type="EMBL" id="UUN97628.1"/>
    </source>
</evidence>
<dbReference type="AlphaFoldDB" id="A0A8I1AL80"/>
<dbReference type="PROSITE" id="PS51857">
    <property type="entry name" value="CSD_2"/>
    <property type="match status" value="1"/>
</dbReference>
<dbReference type="InterPro" id="IPR011129">
    <property type="entry name" value="CSD"/>
</dbReference>
<accession>A0A8I1AL80</accession>
<dbReference type="Pfam" id="PF00313">
    <property type="entry name" value="CSD"/>
    <property type="match status" value="1"/>
</dbReference>
<dbReference type="InterPro" id="IPR010718">
    <property type="entry name" value="DUF1294"/>
</dbReference>
<name>A0A8I1AL80_ACIBZ</name>
<dbReference type="SUPFAM" id="SSF50249">
    <property type="entry name" value="Nucleic acid-binding proteins"/>
    <property type="match status" value="1"/>
</dbReference>
<dbReference type="GO" id="GO:0003730">
    <property type="term" value="F:mRNA 3'-UTR binding"/>
    <property type="evidence" value="ECO:0007669"/>
    <property type="project" value="TreeGrafter"/>
</dbReference>
<dbReference type="InterPro" id="IPR002059">
    <property type="entry name" value="CSP_DNA-bd"/>
</dbReference>
<dbReference type="RefSeq" id="WP_151781290.1">
    <property type="nucleotide sequence ID" value="NZ_BKNL01000044.1"/>
</dbReference>
<proteinExistence type="predicted"/>
<dbReference type="EMBL" id="CP092085">
    <property type="protein sequence ID" value="UUN97628.1"/>
    <property type="molecule type" value="Genomic_DNA"/>
</dbReference>
<dbReference type="InterPro" id="IPR052069">
    <property type="entry name" value="Ca-reg_mRNA-binding_domain"/>
</dbReference>
<dbReference type="GO" id="GO:0043488">
    <property type="term" value="P:regulation of mRNA stability"/>
    <property type="evidence" value="ECO:0007669"/>
    <property type="project" value="TreeGrafter"/>
</dbReference>
<keyword evidence="1" id="KW-0597">Phosphoprotein</keyword>
<reference evidence="2" key="1">
    <citation type="submission" date="2022-02" db="EMBL/GenBank/DDBJ databases">
        <title>Characterization of Tn125 harboring carbapenem-resistant Acinetobacter bereziniae clinical isolates.</title>
        <authorList>
            <person name="Wong N.-K."/>
            <person name="Pan Q."/>
        </authorList>
    </citation>
    <scope>NUCLEOTIDE SEQUENCE</scope>
    <source>
        <strain evidence="2">GD03393</strain>
    </source>
</reference>
<dbReference type="GO" id="GO:0005829">
    <property type="term" value="C:cytosol"/>
    <property type="evidence" value="ECO:0007669"/>
    <property type="project" value="UniProtKB-ARBA"/>
</dbReference>
<dbReference type="Proteomes" id="UP000644140">
    <property type="component" value="Chromosome"/>
</dbReference>
<protein>
    <submittedName>
        <fullName evidence="2">DUF1294 domain-containing protein</fullName>
    </submittedName>
</protein>
<dbReference type="Pfam" id="PF06961">
    <property type="entry name" value="DUF1294"/>
    <property type="match status" value="1"/>
</dbReference>
<evidence type="ECO:0000256" key="1">
    <source>
        <dbReference type="ARBA" id="ARBA00022553"/>
    </source>
</evidence>
<organism evidence="2 3">
    <name type="scientific">Acinetobacter bereziniae</name>
    <name type="common">Acinetobacter genomosp. 10</name>
    <dbReference type="NCBI Taxonomy" id="106648"/>
    <lineage>
        <taxon>Bacteria</taxon>
        <taxon>Pseudomonadati</taxon>
        <taxon>Pseudomonadota</taxon>
        <taxon>Gammaproteobacteria</taxon>
        <taxon>Moraxellales</taxon>
        <taxon>Moraxellaceae</taxon>
        <taxon>Acinetobacter</taxon>
    </lineage>
</organism>
<gene>
    <name evidence="2" type="ORF">I9054_020275</name>
</gene>
<dbReference type="InterPro" id="IPR012340">
    <property type="entry name" value="NA-bd_OB-fold"/>
</dbReference>